<feature type="binding site" evidence="8">
    <location>
        <position position="90"/>
    </location>
    <ligand>
        <name>ATP</name>
        <dbReference type="ChEBI" id="CHEBI:30616"/>
    </ligand>
</feature>
<keyword evidence="10" id="KW-1185">Reference proteome</keyword>
<dbReference type="GO" id="GO:0000287">
    <property type="term" value="F:magnesium ion binding"/>
    <property type="evidence" value="ECO:0007669"/>
    <property type="project" value="UniProtKB-UniRule"/>
</dbReference>
<feature type="active site" description="Proton acceptor" evidence="8">
    <location>
        <position position="252"/>
    </location>
</feature>
<proteinExistence type="inferred from homology"/>
<accession>A0A3N9TGC0</accession>
<comment type="catalytic activity">
    <reaction evidence="8">
        <text>L-tyrosyl-[protein] + UTP = O-(5'-uridylyl)-L-tyrosyl-[protein] + diphosphate</text>
        <dbReference type="Rhea" id="RHEA:83887"/>
        <dbReference type="Rhea" id="RHEA-COMP:10136"/>
        <dbReference type="Rhea" id="RHEA-COMP:20238"/>
        <dbReference type="ChEBI" id="CHEBI:33019"/>
        <dbReference type="ChEBI" id="CHEBI:46398"/>
        <dbReference type="ChEBI" id="CHEBI:46858"/>
        <dbReference type="ChEBI" id="CHEBI:90602"/>
    </reaction>
</comment>
<dbReference type="NCBIfam" id="NF000658">
    <property type="entry name" value="PRK00029.1"/>
    <property type="match status" value="1"/>
</dbReference>
<evidence type="ECO:0000256" key="5">
    <source>
        <dbReference type="ARBA" id="ARBA00022741"/>
    </source>
</evidence>
<keyword evidence="2 8" id="KW-0808">Transferase</keyword>
<dbReference type="PANTHER" id="PTHR32057">
    <property type="entry name" value="PROTEIN ADENYLYLTRANSFERASE SELO, MITOCHONDRIAL"/>
    <property type="match status" value="1"/>
</dbReference>
<evidence type="ECO:0000313" key="9">
    <source>
        <dbReference type="EMBL" id="RQW63209.1"/>
    </source>
</evidence>
<keyword evidence="5 8" id="KW-0547">Nucleotide-binding</keyword>
<protein>
    <recommendedName>
        <fullName evidence="8">Protein nucleotidyltransferase YdiU</fullName>
        <ecNumber evidence="8">2.7.7.-</ecNumber>
    </recommendedName>
    <alternativeName>
        <fullName evidence="8">Protein adenylyltransferase YdiU</fullName>
        <ecNumber evidence="8">2.7.7.108</ecNumber>
    </alternativeName>
    <alternativeName>
        <fullName evidence="8">Protein uridylyltransferase YdiU</fullName>
        <ecNumber evidence="8">2.7.7.-</ecNumber>
    </alternativeName>
</protein>
<sequence>MTLSFPLKFHRRYASLPTQFYTRQQPEPLDDIELVVWNSAIAKKLGFPPEPTKELVNQLSGSEPLSSESNQSLAMKYAGHQFGVYNPDLGDGRGLLLTEIEDNEGVIWDVHLKGAGRTPYSRMGDGRAVLRSTIREYLGSEALSALGIPTTRALAMMSSQTPVYRESKETGAMLLRIAKTHIRFGHFEHFYYTQQHDELKLLADSVIEWLYPECAKAEAPYDALFTAIVKKTAHMIALWQAYGFCHGVMNTDNMSIIGDTFDYGPYAFLDDYDPNFICNHSDYQGRYSFSMQPRIALWNLTALAQAFSPLIEKTQLEEALASYDDALNHKYSEIMRKKFGLIERSAGDGDLISDCFALLEKDHVDHTRFFRQLSMLDQQSADHVIDLFVDRVSAEKWINRYILRCESESNVTNQRKSVFERCDEMRAINPKYILRNYLAQQAISLAEEGDYSEIDRLLKVLSRPFDEQPEFDEYAKLPPDWGKHLEISCSS</sequence>
<dbReference type="GO" id="GO:0030145">
    <property type="term" value="F:manganese ion binding"/>
    <property type="evidence" value="ECO:0007669"/>
    <property type="project" value="UniProtKB-UniRule"/>
</dbReference>
<evidence type="ECO:0000256" key="4">
    <source>
        <dbReference type="ARBA" id="ARBA00022723"/>
    </source>
</evidence>
<dbReference type="Proteomes" id="UP000281112">
    <property type="component" value="Unassembled WGS sequence"/>
</dbReference>
<comment type="function">
    <text evidence="8">Nucleotidyltransferase involved in the post-translational modification of proteins. It can catalyze the addition of adenosine monophosphate (AMP) or uridine monophosphate (UMP) to a protein, resulting in modifications known as AMPylation and UMPylation.</text>
</comment>
<feature type="binding site" evidence="8">
    <location>
        <position position="253"/>
    </location>
    <ligand>
        <name>Mg(2+)</name>
        <dbReference type="ChEBI" id="CHEBI:18420"/>
    </ligand>
</feature>
<dbReference type="Pfam" id="PF02696">
    <property type="entry name" value="SelO"/>
    <property type="match status" value="1"/>
</dbReference>
<evidence type="ECO:0000313" key="10">
    <source>
        <dbReference type="Proteomes" id="UP000281112"/>
    </source>
</evidence>
<dbReference type="PANTHER" id="PTHR32057:SF14">
    <property type="entry name" value="PROTEIN ADENYLYLTRANSFERASE SELO, MITOCHONDRIAL"/>
    <property type="match status" value="1"/>
</dbReference>
<feature type="binding site" evidence="8">
    <location>
        <position position="262"/>
    </location>
    <ligand>
        <name>ATP</name>
        <dbReference type="ChEBI" id="CHEBI:30616"/>
    </ligand>
</feature>
<feature type="binding site" evidence="8">
    <location>
        <position position="126"/>
    </location>
    <ligand>
        <name>ATP</name>
        <dbReference type="ChEBI" id="CHEBI:30616"/>
    </ligand>
</feature>
<comment type="catalytic activity">
    <reaction evidence="8">
        <text>L-seryl-[protein] + UTP = O-(5'-uridylyl)-L-seryl-[protein] + diphosphate</text>
        <dbReference type="Rhea" id="RHEA:64604"/>
        <dbReference type="Rhea" id="RHEA-COMP:9863"/>
        <dbReference type="Rhea" id="RHEA-COMP:16635"/>
        <dbReference type="ChEBI" id="CHEBI:29999"/>
        <dbReference type="ChEBI" id="CHEBI:33019"/>
        <dbReference type="ChEBI" id="CHEBI:46398"/>
        <dbReference type="ChEBI" id="CHEBI:156051"/>
    </reaction>
</comment>
<comment type="catalytic activity">
    <reaction evidence="8">
        <text>L-seryl-[protein] + ATP = 3-O-(5'-adenylyl)-L-seryl-[protein] + diphosphate</text>
        <dbReference type="Rhea" id="RHEA:58120"/>
        <dbReference type="Rhea" id="RHEA-COMP:9863"/>
        <dbReference type="Rhea" id="RHEA-COMP:15073"/>
        <dbReference type="ChEBI" id="CHEBI:29999"/>
        <dbReference type="ChEBI" id="CHEBI:30616"/>
        <dbReference type="ChEBI" id="CHEBI:33019"/>
        <dbReference type="ChEBI" id="CHEBI:142516"/>
        <dbReference type="EC" id="2.7.7.108"/>
    </reaction>
</comment>
<dbReference type="AlphaFoldDB" id="A0A3N9TGC0"/>
<gene>
    <name evidence="8" type="primary">ydiU</name>
    <name evidence="8" type="synonym">selO</name>
    <name evidence="9" type="ORF">EES38_08125</name>
</gene>
<organism evidence="9 10">
    <name type="scientific">Vibrio viridaestus</name>
    <dbReference type="NCBI Taxonomy" id="2487322"/>
    <lineage>
        <taxon>Bacteria</taxon>
        <taxon>Pseudomonadati</taxon>
        <taxon>Pseudomonadota</taxon>
        <taxon>Gammaproteobacteria</taxon>
        <taxon>Vibrionales</taxon>
        <taxon>Vibrionaceae</taxon>
        <taxon>Vibrio</taxon>
    </lineage>
</organism>
<evidence type="ECO:0000256" key="3">
    <source>
        <dbReference type="ARBA" id="ARBA00022695"/>
    </source>
</evidence>
<evidence type="ECO:0000256" key="8">
    <source>
        <dbReference type="HAMAP-Rule" id="MF_00692"/>
    </source>
</evidence>
<dbReference type="HAMAP" id="MF_00692">
    <property type="entry name" value="SelO"/>
    <property type="match status" value="1"/>
</dbReference>
<comment type="caution">
    <text evidence="9">The sequence shown here is derived from an EMBL/GenBank/DDBJ whole genome shotgun (WGS) entry which is preliminary data.</text>
</comment>
<dbReference type="OrthoDB" id="9776281at2"/>
<comment type="cofactor">
    <cofactor evidence="8">
        <name>Mg(2+)</name>
        <dbReference type="ChEBI" id="CHEBI:18420"/>
    </cofactor>
    <cofactor evidence="8">
        <name>Mn(2+)</name>
        <dbReference type="ChEBI" id="CHEBI:29035"/>
    </cofactor>
</comment>
<name>A0A3N9TGC0_9VIBR</name>
<keyword evidence="7 8" id="KW-0460">Magnesium</keyword>
<comment type="similarity">
    <text evidence="1 8">Belongs to the SELO family.</text>
</comment>
<evidence type="ECO:0000256" key="7">
    <source>
        <dbReference type="ARBA" id="ARBA00022842"/>
    </source>
</evidence>
<keyword evidence="6 8" id="KW-0067">ATP-binding</keyword>
<feature type="binding site" evidence="8">
    <location>
        <position position="176"/>
    </location>
    <ligand>
        <name>ATP</name>
        <dbReference type="ChEBI" id="CHEBI:30616"/>
    </ligand>
</feature>
<keyword evidence="8" id="KW-0464">Manganese</keyword>
<feature type="binding site" evidence="8">
    <location>
        <position position="92"/>
    </location>
    <ligand>
        <name>ATP</name>
        <dbReference type="ChEBI" id="CHEBI:30616"/>
    </ligand>
</feature>
<dbReference type="GO" id="GO:0005524">
    <property type="term" value="F:ATP binding"/>
    <property type="evidence" value="ECO:0007669"/>
    <property type="project" value="UniProtKB-UniRule"/>
</dbReference>
<dbReference type="RefSeq" id="WP_124936680.1">
    <property type="nucleotide sequence ID" value="NZ_RJVQ01000003.1"/>
</dbReference>
<keyword evidence="4 8" id="KW-0479">Metal-binding</keyword>
<dbReference type="EMBL" id="RJVQ01000003">
    <property type="protein sequence ID" value="RQW63209.1"/>
    <property type="molecule type" value="Genomic_DNA"/>
</dbReference>
<evidence type="ECO:0000256" key="2">
    <source>
        <dbReference type="ARBA" id="ARBA00022679"/>
    </source>
</evidence>
<evidence type="ECO:0000256" key="6">
    <source>
        <dbReference type="ARBA" id="ARBA00022840"/>
    </source>
</evidence>
<keyword evidence="3 8" id="KW-0548">Nucleotidyltransferase</keyword>
<feature type="binding site" evidence="8">
    <location>
        <position position="262"/>
    </location>
    <ligand>
        <name>Mg(2+)</name>
        <dbReference type="ChEBI" id="CHEBI:18420"/>
    </ligand>
</feature>
<dbReference type="EC" id="2.7.7.108" evidence="8"/>
<evidence type="ECO:0000256" key="1">
    <source>
        <dbReference type="ARBA" id="ARBA00009747"/>
    </source>
</evidence>
<feature type="binding site" evidence="8">
    <location>
        <position position="93"/>
    </location>
    <ligand>
        <name>ATP</name>
        <dbReference type="ChEBI" id="CHEBI:30616"/>
    </ligand>
</feature>
<dbReference type="EC" id="2.7.7.-" evidence="8"/>
<comment type="catalytic activity">
    <reaction evidence="8">
        <text>L-tyrosyl-[protein] + ATP = O-(5'-adenylyl)-L-tyrosyl-[protein] + diphosphate</text>
        <dbReference type="Rhea" id="RHEA:54288"/>
        <dbReference type="Rhea" id="RHEA-COMP:10136"/>
        <dbReference type="Rhea" id="RHEA-COMP:13846"/>
        <dbReference type="ChEBI" id="CHEBI:30616"/>
        <dbReference type="ChEBI" id="CHEBI:33019"/>
        <dbReference type="ChEBI" id="CHEBI:46858"/>
        <dbReference type="ChEBI" id="CHEBI:83624"/>
        <dbReference type="EC" id="2.7.7.108"/>
    </reaction>
</comment>
<comment type="catalytic activity">
    <reaction evidence="8">
        <text>L-threonyl-[protein] + ATP = 3-O-(5'-adenylyl)-L-threonyl-[protein] + diphosphate</text>
        <dbReference type="Rhea" id="RHEA:54292"/>
        <dbReference type="Rhea" id="RHEA-COMP:11060"/>
        <dbReference type="Rhea" id="RHEA-COMP:13847"/>
        <dbReference type="ChEBI" id="CHEBI:30013"/>
        <dbReference type="ChEBI" id="CHEBI:30616"/>
        <dbReference type="ChEBI" id="CHEBI:33019"/>
        <dbReference type="ChEBI" id="CHEBI:138113"/>
        <dbReference type="EC" id="2.7.7.108"/>
    </reaction>
</comment>
<dbReference type="GO" id="GO:0070733">
    <property type="term" value="F:AMPylase activity"/>
    <property type="evidence" value="ECO:0007669"/>
    <property type="project" value="UniProtKB-EC"/>
</dbReference>
<feature type="binding site" evidence="8">
    <location>
        <position position="113"/>
    </location>
    <ligand>
        <name>ATP</name>
        <dbReference type="ChEBI" id="CHEBI:30616"/>
    </ligand>
</feature>
<feature type="binding site" evidence="8">
    <location>
        <position position="183"/>
    </location>
    <ligand>
        <name>ATP</name>
        <dbReference type="ChEBI" id="CHEBI:30616"/>
    </ligand>
</feature>
<feature type="binding site" evidence="8">
    <location>
        <position position="125"/>
    </location>
    <ligand>
        <name>ATP</name>
        <dbReference type="ChEBI" id="CHEBI:30616"/>
    </ligand>
</feature>
<comment type="catalytic activity">
    <reaction evidence="8">
        <text>L-histidyl-[protein] + UTP = N(tele)-(5'-uridylyl)-L-histidyl-[protein] + diphosphate</text>
        <dbReference type="Rhea" id="RHEA:83891"/>
        <dbReference type="Rhea" id="RHEA-COMP:9745"/>
        <dbReference type="Rhea" id="RHEA-COMP:20239"/>
        <dbReference type="ChEBI" id="CHEBI:29979"/>
        <dbReference type="ChEBI" id="CHEBI:33019"/>
        <dbReference type="ChEBI" id="CHEBI:46398"/>
        <dbReference type="ChEBI" id="CHEBI:233474"/>
    </reaction>
</comment>
<dbReference type="InterPro" id="IPR003846">
    <property type="entry name" value="SelO"/>
</dbReference>
<reference evidence="9 10" key="1">
    <citation type="submission" date="2018-11" db="EMBL/GenBank/DDBJ databases">
        <title>Vibrio LJC006 sp. nov., isolated from seawater during the bloom of the enteromorpha.</title>
        <authorList>
            <person name="Liang J."/>
        </authorList>
    </citation>
    <scope>NUCLEOTIDE SEQUENCE [LARGE SCALE GENOMIC DNA]</scope>
    <source>
        <strain evidence="9 10">LJC006</strain>
    </source>
</reference>